<name>A0A1D6EF89_MAIZE</name>
<proteinExistence type="predicted"/>
<sequence length="10" mass="1019">MSQLRASGGL</sequence>
<evidence type="ECO:0000313" key="1">
    <source>
        <dbReference type="EMBL" id="ONM18860.1"/>
    </source>
</evidence>
<gene>
    <name evidence="1" type="ORF">ZEAMMB73_Zm00001d004409</name>
</gene>
<organism evidence="1">
    <name type="scientific">Zea mays</name>
    <name type="common">Maize</name>
    <dbReference type="NCBI Taxonomy" id="4577"/>
    <lineage>
        <taxon>Eukaryota</taxon>
        <taxon>Viridiplantae</taxon>
        <taxon>Streptophyta</taxon>
        <taxon>Embryophyta</taxon>
        <taxon>Tracheophyta</taxon>
        <taxon>Spermatophyta</taxon>
        <taxon>Magnoliopsida</taxon>
        <taxon>Liliopsida</taxon>
        <taxon>Poales</taxon>
        <taxon>Poaceae</taxon>
        <taxon>PACMAD clade</taxon>
        <taxon>Panicoideae</taxon>
        <taxon>Andropogonodae</taxon>
        <taxon>Andropogoneae</taxon>
        <taxon>Tripsacinae</taxon>
        <taxon>Zea</taxon>
    </lineage>
</organism>
<dbReference type="GO" id="GO:0000428">
    <property type="term" value="C:DNA-directed RNA polymerase complex"/>
    <property type="evidence" value="ECO:0007669"/>
    <property type="project" value="UniProtKB-KW"/>
</dbReference>
<accession>A0A1D6EF89</accession>
<keyword evidence="1" id="KW-0240">DNA-directed RNA polymerase</keyword>
<dbReference type="EMBL" id="CM007648">
    <property type="protein sequence ID" value="ONM18860.1"/>
    <property type="molecule type" value="Genomic_DNA"/>
</dbReference>
<reference evidence="1" key="1">
    <citation type="submission" date="2015-12" db="EMBL/GenBank/DDBJ databases">
        <title>Update maize B73 reference genome by single molecule sequencing technologies.</title>
        <authorList>
            <consortium name="Maize Genome Sequencing Project"/>
            <person name="Ware D."/>
        </authorList>
    </citation>
    <scope>NUCLEOTIDE SEQUENCE [LARGE SCALE GENOMIC DNA]</scope>
    <source>
        <tissue evidence="1">Seedling</tissue>
    </source>
</reference>
<keyword evidence="1" id="KW-0804">Transcription</keyword>
<protein>
    <submittedName>
        <fullName evidence="1">DNA-directed RNA polymerase subunit</fullName>
    </submittedName>
</protein>